<keyword evidence="4" id="KW-1185">Reference proteome</keyword>
<dbReference type="RefSeq" id="WP_095978223.1">
    <property type="nucleotide sequence ID" value="NZ_CP022163.1"/>
</dbReference>
<feature type="compositionally biased region" description="Low complexity" evidence="1">
    <location>
        <begin position="42"/>
        <end position="57"/>
    </location>
</feature>
<dbReference type="KEGG" id="mbd:MEBOL_003138"/>
<dbReference type="AlphaFoldDB" id="A0A250IEL3"/>
<evidence type="ECO:0008006" key="5">
    <source>
        <dbReference type="Google" id="ProtNLM"/>
    </source>
</evidence>
<gene>
    <name evidence="3" type="ORF">MEBOL_003138</name>
</gene>
<feature type="chain" id="PRO_5012919465" description="Lipase modulator" evidence="2">
    <location>
        <begin position="24"/>
        <end position="349"/>
    </location>
</feature>
<reference evidence="3 4" key="1">
    <citation type="submission" date="2017-06" db="EMBL/GenBank/DDBJ databases">
        <authorList>
            <person name="Kim H.J."/>
            <person name="Triplett B.A."/>
        </authorList>
    </citation>
    <scope>NUCLEOTIDE SEQUENCE [LARGE SCALE GENOMIC DNA]</scope>
    <source>
        <strain evidence="3 4">DSM 14713</strain>
    </source>
</reference>
<dbReference type="Proteomes" id="UP000217289">
    <property type="component" value="Chromosome"/>
</dbReference>
<keyword evidence="2" id="KW-0732">Signal</keyword>
<accession>A0A250IEL3</accession>
<dbReference type="EMBL" id="CP022163">
    <property type="protein sequence ID" value="ATB29683.1"/>
    <property type="molecule type" value="Genomic_DNA"/>
</dbReference>
<feature type="region of interest" description="Disordered" evidence="1">
    <location>
        <begin position="29"/>
        <end position="71"/>
    </location>
</feature>
<evidence type="ECO:0000256" key="2">
    <source>
        <dbReference type="SAM" id="SignalP"/>
    </source>
</evidence>
<sequence length="349" mass="39904">MNRPKAPLFLALALLLAGAAVLATRILPERGNDPRGKPPAHAEPSTASSEAARTRAPLAPDPEDGEAMRPGTDMAASLRSRYAARIHEPHTQMRMLEQLMRHFQQLYPTGWEEPLLALVKQAFPELYEELALRLRQRVAYAQWMESHREELRAKPVAERRAAVWEERNQLFGEETARKIWAAELRNESVGNTLSIIDALPQADVNERLARYKQSLEQTFGDEAPGYMQANQQELMNRFLDLGSVQRDLGAMTPEQRAEHLRAIREGMGLDEAALERWKDLDTRRDARWALGEQYMAERAILAQQHTGPELERRLSELRARYFADEAQTIAEEEASGFYRFGQPRQWGRN</sequence>
<dbReference type="OrthoDB" id="5381577at2"/>
<proteinExistence type="predicted"/>
<evidence type="ECO:0000256" key="1">
    <source>
        <dbReference type="SAM" id="MobiDB-lite"/>
    </source>
</evidence>
<organism evidence="3 4">
    <name type="scientific">Melittangium boletus DSM 14713</name>
    <dbReference type="NCBI Taxonomy" id="1294270"/>
    <lineage>
        <taxon>Bacteria</taxon>
        <taxon>Pseudomonadati</taxon>
        <taxon>Myxococcota</taxon>
        <taxon>Myxococcia</taxon>
        <taxon>Myxococcales</taxon>
        <taxon>Cystobacterineae</taxon>
        <taxon>Archangiaceae</taxon>
        <taxon>Melittangium</taxon>
    </lineage>
</organism>
<evidence type="ECO:0000313" key="3">
    <source>
        <dbReference type="EMBL" id="ATB29683.1"/>
    </source>
</evidence>
<feature type="signal peptide" evidence="2">
    <location>
        <begin position="1"/>
        <end position="23"/>
    </location>
</feature>
<name>A0A250IEL3_9BACT</name>
<protein>
    <recommendedName>
        <fullName evidence="5">Lipase modulator</fullName>
    </recommendedName>
</protein>
<evidence type="ECO:0000313" key="4">
    <source>
        <dbReference type="Proteomes" id="UP000217289"/>
    </source>
</evidence>